<keyword evidence="1" id="KW-1133">Transmembrane helix</keyword>
<comment type="caution">
    <text evidence="2">The sequence shown here is derived from an EMBL/GenBank/DDBJ whole genome shotgun (WGS) entry which is preliminary data.</text>
</comment>
<dbReference type="AlphaFoldDB" id="A0A0P6WSP8"/>
<keyword evidence="1" id="KW-0472">Membrane</keyword>
<keyword evidence="1" id="KW-0812">Transmembrane</keyword>
<sequence length="412" mass="45944">MNDASQFTIDIPQFRALGSLVLASRAPLANLAPLLMATETNISMESLRSAKLVDSEGQIAPYLHSCLRTITNANRVSQIFFLQSDDQILSNLVYYTPDPKSQGLQIDEQGQIQFLEESSLKNVVIQSFFNHQVPIESRIEYTITLTSSDALVLSTLIDMQRMEYLQTAANETTVFKQMLSAQKVADFLDHLGLGFNESDEQETYFDSNALSPNRGFAFLISMLTPPTSLTLQEINTSFVRLAKAGWLVPFQMGYTPGNAILSISRDFLEMERVAFLETHTIKNECIASEEMLCIGMAGKYFTFLVDSENENRVSIVSYTSLSGADLLSKFFRPAQNTSNRIDSGVNQEMQANTISGTQPPPLTNIQTDQEQEPVFPSARKRPRSFWIAVGFAMISILVMCFGCGLAAWAFTW</sequence>
<keyword evidence="3" id="KW-1185">Reference proteome</keyword>
<dbReference type="RefSeq" id="WP_152966395.1">
    <property type="nucleotide sequence ID" value="NZ_LGCL01000040.1"/>
</dbReference>
<accession>A0A0P6WSP8</accession>
<protein>
    <submittedName>
        <fullName evidence="2">Uncharacterized protein</fullName>
    </submittedName>
</protein>
<organism evidence="2 3">
    <name type="scientific">Ornatilinea apprima</name>
    <dbReference type="NCBI Taxonomy" id="1134406"/>
    <lineage>
        <taxon>Bacteria</taxon>
        <taxon>Bacillati</taxon>
        <taxon>Chloroflexota</taxon>
        <taxon>Anaerolineae</taxon>
        <taxon>Anaerolineales</taxon>
        <taxon>Anaerolineaceae</taxon>
        <taxon>Ornatilinea</taxon>
    </lineage>
</organism>
<evidence type="ECO:0000256" key="1">
    <source>
        <dbReference type="SAM" id="Phobius"/>
    </source>
</evidence>
<evidence type="ECO:0000313" key="2">
    <source>
        <dbReference type="EMBL" id="KPL72023.1"/>
    </source>
</evidence>
<dbReference type="Proteomes" id="UP000050417">
    <property type="component" value="Unassembled WGS sequence"/>
</dbReference>
<feature type="transmembrane region" description="Helical" evidence="1">
    <location>
        <begin position="385"/>
        <end position="410"/>
    </location>
</feature>
<proteinExistence type="predicted"/>
<evidence type="ECO:0000313" key="3">
    <source>
        <dbReference type="Proteomes" id="UP000050417"/>
    </source>
</evidence>
<name>A0A0P6WSP8_9CHLR</name>
<reference evidence="2 3" key="1">
    <citation type="submission" date="2015-07" db="EMBL/GenBank/DDBJ databases">
        <title>Genome sequence of Ornatilinea apprima DSM 23815.</title>
        <authorList>
            <person name="Hemp J."/>
            <person name="Ward L.M."/>
            <person name="Pace L.A."/>
            <person name="Fischer W.W."/>
        </authorList>
    </citation>
    <scope>NUCLEOTIDE SEQUENCE [LARGE SCALE GENOMIC DNA]</scope>
    <source>
        <strain evidence="2 3">P3M-1</strain>
    </source>
</reference>
<gene>
    <name evidence="2" type="ORF">ADN00_16170</name>
</gene>
<dbReference type="EMBL" id="LGCL01000040">
    <property type="protein sequence ID" value="KPL72023.1"/>
    <property type="molecule type" value="Genomic_DNA"/>
</dbReference>